<dbReference type="Proteomes" id="UP000016935">
    <property type="component" value="Unassembled WGS sequence"/>
</dbReference>
<gene>
    <name evidence="5" type="ORF">SETTUDRAFT_25890</name>
</gene>
<dbReference type="InterPro" id="IPR020904">
    <property type="entry name" value="Sc_DH/Rdtase_CS"/>
</dbReference>
<dbReference type="eggNOG" id="KOG4169">
    <property type="taxonomic scope" value="Eukaryota"/>
</dbReference>
<dbReference type="Pfam" id="PF00106">
    <property type="entry name" value="adh_short"/>
    <property type="match status" value="1"/>
</dbReference>
<dbReference type="GO" id="GO:0016616">
    <property type="term" value="F:oxidoreductase activity, acting on the CH-OH group of donors, NAD or NADP as acceptor"/>
    <property type="evidence" value="ECO:0007669"/>
    <property type="project" value="TreeGrafter"/>
</dbReference>
<dbReference type="Gene3D" id="3.40.50.720">
    <property type="entry name" value="NAD(P)-binding Rossmann-like Domain"/>
    <property type="match status" value="1"/>
</dbReference>
<accession>R0KNU4</accession>
<evidence type="ECO:0000313" key="6">
    <source>
        <dbReference type="Proteomes" id="UP000016935"/>
    </source>
</evidence>
<feature type="region of interest" description="Disordered" evidence="4">
    <location>
        <begin position="123"/>
        <end position="161"/>
    </location>
</feature>
<name>R0KNU4_EXST2</name>
<dbReference type="PROSITE" id="PS00061">
    <property type="entry name" value="ADH_SHORT"/>
    <property type="match status" value="1"/>
</dbReference>
<sequence length="285" mass="31484">MKPGQLRLKWQFSSGTTSVSMIGADLLAVIALRFGPRNGLAVCKLLSQTCDWLIHIIDLNPPPQTGLAQCTFHACDITHEEELGRIFAGIFKTHRRVDFVFANAGIGERQYFYDLHGQNSTTINDDDDDADDDNKNASTDSKLGKEDEKKEEGEEEEMPPLPVKGMQTLLSINLSSVITTTHLATHYMLRSPSSTDKSIVMTASCGGLYPSGYCPVYTATKHGVVGFMRGIAPYYRAKHGIRVNAICPGIVRTQLLSQAEFDLFEDDVYTPVEKVASVKIRVYST</sequence>
<dbReference type="HOGENOM" id="CLU_010194_13_0_1"/>
<dbReference type="EMBL" id="KB908504">
    <property type="protein sequence ID" value="EOA89567.1"/>
    <property type="molecule type" value="Genomic_DNA"/>
</dbReference>
<dbReference type="InterPro" id="IPR002347">
    <property type="entry name" value="SDR_fam"/>
</dbReference>
<evidence type="ECO:0000256" key="2">
    <source>
        <dbReference type="ARBA" id="ARBA00022857"/>
    </source>
</evidence>
<evidence type="ECO:0000256" key="3">
    <source>
        <dbReference type="ARBA" id="ARBA00023002"/>
    </source>
</evidence>
<dbReference type="PRINTS" id="PR00081">
    <property type="entry name" value="GDHRDH"/>
</dbReference>
<reference evidence="5 6" key="2">
    <citation type="journal article" date="2013" name="PLoS Genet.">
        <title>Comparative genome structure, secondary metabolite, and effector coding capacity across Cochliobolus pathogens.</title>
        <authorList>
            <person name="Condon B.J."/>
            <person name="Leng Y."/>
            <person name="Wu D."/>
            <person name="Bushley K.E."/>
            <person name="Ohm R.A."/>
            <person name="Otillar R."/>
            <person name="Martin J."/>
            <person name="Schackwitz W."/>
            <person name="Grimwood J."/>
            <person name="MohdZainudin N."/>
            <person name="Xue C."/>
            <person name="Wang R."/>
            <person name="Manning V.A."/>
            <person name="Dhillon B."/>
            <person name="Tu Z.J."/>
            <person name="Steffenson B.J."/>
            <person name="Salamov A."/>
            <person name="Sun H."/>
            <person name="Lowry S."/>
            <person name="LaButti K."/>
            <person name="Han J."/>
            <person name="Copeland A."/>
            <person name="Lindquist E."/>
            <person name="Barry K."/>
            <person name="Schmutz J."/>
            <person name="Baker S.E."/>
            <person name="Ciuffetti L.M."/>
            <person name="Grigoriev I.V."/>
            <person name="Zhong S."/>
            <person name="Turgeon B.G."/>
        </authorList>
    </citation>
    <scope>NUCLEOTIDE SEQUENCE [LARGE SCALE GENOMIC DNA]</scope>
    <source>
        <strain evidence="6">28A</strain>
    </source>
</reference>
<protein>
    <recommendedName>
        <fullName evidence="7">NAD(P)-binding protein</fullName>
    </recommendedName>
</protein>
<proteinExistence type="inferred from homology"/>
<organism evidence="5 6">
    <name type="scientific">Exserohilum turcicum (strain 28A)</name>
    <name type="common">Northern leaf blight fungus</name>
    <name type="synonym">Setosphaeria turcica</name>
    <dbReference type="NCBI Taxonomy" id="671987"/>
    <lineage>
        <taxon>Eukaryota</taxon>
        <taxon>Fungi</taxon>
        <taxon>Dikarya</taxon>
        <taxon>Ascomycota</taxon>
        <taxon>Pezizomycotina</taxon>
        <taxon>Dothideomycetes</taxon>
        <taxon>Pleosporomycetidae</taxon>
        <taxon>Pleosporales</taxon>
        <taxon>Pleosporineae</taxon>
        <taxon>Pleosporaceae</taxon>
        <taxon>Exserohilum</taxon>
    </lineage>
</organism>
<evidence type="ECO:0008006" key="7">
    <source>
        <dbReference type="Google" id="ProtNLM"/>
    </source>
</evidence>
<evidence type="ECO:0000256" key="4">
    <source>
        <dbReference type="SAM" id="MobiDB-lite"/>
    </source>
</evidence>
<dbReference type="GeneID" id="19402959"/>
<dbReference type="InterPro" id="IPR036291">
    <property type="entry name" value="NAD(P)-bd_dom_sf"/>
</dbReference>
<keyword evidence="3" id="KW-0560">Oxidoreductase</keyword>
<evidence type="ECO:0000313" key="5">
    <source>
        <dbReference type="EMBL" id="EOA89567.1"/>
    </source>
</evidence>
<dbReference type="OrthoDB" id="5371740at2759"/>
<comment type="similarity">
    <text evidence="1">Belongs to the short-chain dehydrogenases/reductases (SDR) family.</text>
</comment>
<dbReference type="PANTHER" id="PTHR44229">
    <property type="entry name" value="15-HYDROXYPROSTAGLANDIN DEHYDROGENASE [NAD(+)]"/>
    <property type="match status" value="1"/>
</dbReference>
<dbReference type="RefSeq" id="XP_008022394.1">
    <property type="nucleotide sequence ID" value="XM_008024203.1"/>
</dbReference>
<evidence type="ECO:0000256" key="1">
    <source>
        <dbReference type="ARBA" id="ARBA00006484"/>
    </source>
</evidence>
<reference evidence="5 6" key="1">
    <citation type="journal article" date="2012" name="PLoS Pathog.">
        <title>Diverse lifestyles and strategies of plant pathogenesis encoded in the genomes of eighteen Dothideomycetes fungi.</title>
        <authorList>
            <person name="Ohm R.A."/>
            <person name="Feau N."/>
            <person name="Henrissat B."/>
            <person name="Schoch C.L."/>
            <person name="Horwitz B.A."/>
            <person name="Barry K.W."/>
            <person name="Condon B.J."/>
            <person name="Copeland A.C."/>
            <person name="Dhillon B."/>
            <person name="Glaser F."/>
            <person name="Hesse C.N."/>
            <person name="Kosti I."/>
            <person name="LaButti K."/>
            <person name="Lindquist E.A."/>
            <person name="Lucas S."/>
            <person name="Salamov A.A."/>
            <person name="Bradshaw R.E."/>
            <person name="Ciuffetti L."/>
            <person name="Hamelin R.C."/>
            <person name="Kema G.H.J."/>
            <person name="Lawrence C."/>
            <person name="Scott J.A."/>
            <person name="Spatafora J.W."/>
            <person name="Turgeon B.G."/>
            <person name="de Wit P.J.G.M."/>
            <person name="Zhong S."/>
            <person name="Goodwin S.B."/>
            <person name="Grigoriev I.V."/>
        </authorList>
    </citation>
    <scope>NUCLEOTIDE SEQUENCE [LARGE SCALE GENOMIC DNA]</scope>
    <source>
        <strain evidence="6">28A</strain>
    </source>
</reference>
<keyword evidence="6" id="KW-1185">Reference proteome</keyword>
<dbReference type="STRING" id="671987.R0KNU4"/>
<keyword evidence="2" id="KW-0521">NADP</keyword>
<dbReference type="PANTHER" id="PTHR44229:SF4">
    <property type="entry name" value="15-HYDROXYPROSTAGLANDIN DEHYDROGENASE [NAD(+)]"/>
    <property type="match status" value="1"/>
</dbReference>
<feature type="compositionally biased region" description="Basic and acidic residues" evidence="4">
    <location>
        <begin position="142"/>
        <end position="152"/>
    </location>
</feature>
<dbReference type="AlphaFoldDB" id="R0KNU4"/>
<dbReference type="SUPFAM" id="SSF51735">
    <property type="entry name" value="NAD(P)-binding Rossmann-fold domains"/>
    <property type="match status" value="1"/>
</dbReference>
<dbReference type="GO" id="GO:0005737">
    <property type="term" value="C:cytoplasm"/>
    <property type="evidence" value="ECO:0007669"/>
    <property type="project" value="TreeGrafter"/>
</dbReference>